<feature type="region of interest" description="Disordered" evidence="1">
    <location>
        <begin position="134"/>
        <end position="161"/>
    </location>
</feature>
<proteinExistence type="predicted"/>
<dbReference type="AlphaFoldDB" id="A0AA40FYW3"/>
<dbReference type="Proteomes" id="UP001177670">
    <property type="component" value="Unassembled WGS sequence"/>
</dbReference>
<sequence>YSAIERKRIVKGLEKISTAHPESDDIAKFGKSNYKFTRNIRGIEGSARRDFRSEGCAPSVLIIHRLFEYATSPDTKPRKDARRKPGEQPARRFLSRVASAKRARASTLNSNLSADPLTFPSIKDTYLQPAIRPGVGLSRHAGEIPSAREQEKALGRRDCHP</sequence>
<protein>
    <submittedName>
        <fullName evidence="2">Uncharacterized protein</fullName>
    </submittedName>
</protein>
<accession>A0AA40FYW3</accession>
<gene>
    <name evidence="2" type="ORF">K0M31_003969</name>
</gene>
<feature type="compositionally biased region" description="Basic and acidic residues" evidence="1">
    <location>
        <begin position="140"/>
        <end position="161"/>
    </location>
</feature>
<feature type="compositionally biased region" description="Basic and acidic residues" evidence="1">
    <location>
        <begin position="75"/>
        <end position="90"/>
    </location>
</feature>
<reference evidence="2" key="1">
    <citation type="submission" date="2021-10" db="EMBL/GenBank/DDBJ databases">
        <title>Melipona bicolor Genome sequencing and assembly.</title>
        <authorList>
            <person name="Araujo N.S."/>
            <person name="Arias M.C."/>
        </authorList>
    </citation>
    <scope>NUCLEOTIDE SEQUENCE</scope>
    <source>
        <strain evidence="2">USP_2M_L1-L4_2017</strain>
        <tissue evidence="2">Whole body</tissue>
    </source>
</reference>
<comment type="caution">
    <text evidence="2">The sequence shown here is derived from an EMBL/GenBank/DDBJ whole genome shotgun (WGS) entry which is preliminary data.</text>
</comment>
<feature type="region of interest" description="Disordered" evidence="1">
    <location>
        <begin position="72"/>
        <end position="98"/>
    </location>
</feature>
<organism evidence="2 3">
    <name type="scientific">Melipona bicolor</name>
    <dbReference type="NCBI Taxonomy" id="60889"/>
    <lineage>
        <taxon>Eukaryota</taxon>
        <taxon>Metazoa</taxon>
        <taxon>Ecdysozoa</taxon>
        <taxon>Arthropoda</taxon>
        <taxon>Hexapoda</taxon>
        <taxon>Insecta</taxon>
        <taxon>Pterygota</taxon>
        <taxon>Neoptera</taxon>
        <taxon>Endopterygota</taxon>
        <taxon>Hymenoptera</taxon>
        <taxon>Apocrita</taxon>
        <taxon>Aculeata</taxon>
        <taxon>Apoidea</taxon>
        <taxon>Anthophila</taxon>
        <taxon>Apidae</taxon>
        <taxon>Melipona</taxon>
    </lineage>
</organism>
<evidence type="ECO:0000313" key="2">
    <source>
        <dbReference type="EMBL" id="KAK1127431.1"/>
    </source>
</evidence>
<dbReference type="EMBL" id="JAHYIQ010000012">
    <property type="protein sequence ID" value="KAK1127431.1"/>
    <property type="molecule type" value="Genomic_DNA"/>
</dbReference>
<name>A0AA40FYW3_9HYME</name>
<evidence type="ECO:0000313" key="3">
    <source>
        <dbReference type="Proteomes" id="UP001177670"/>
    </source>
</evidence>
<keyword evidence="3" id="KW-1185">Reference proteome</keyword>
<evidence type="ECO:0000256" key="1">
    <source>
        <dbReference type="SAM" id="MobiDB-lite"/>
    </source>
</evidence>
<feature type="non-terminal residue" evidence="2">
    <location>
        <position position="1"/>
    </location>
</feature>